<sequence>MARARQPRPIRSVLYMPAANARALEKARTIPCDALIFDLEDAVAPDAKDLARRQAVDAVRAGGYGSRVVTIRCNSIDSPWGVDDLRAIATAAPDAIVLPKITGTDDLARYKTVLAAHGDVMARLWPMIETPGAILAARDLATDPDVDVLVMGTNDLTLELRAATVPGRAPIVPHLAHAILSARAGAVRIVDGVFNNIVDLEGFATECRQGVELGFDGKTLIHPSQVEPCNDAWTPGPAEMEHARKVIEAFDAASAEGRGVATVDGRMIENLHVEIARRILAVSDARSTP</sequence>
<organism evidence="5">
    <name type="scientific">freshwater metagenome</name>
    <dbReference type="NCBI Taxonomy" id="449393"/>
    <lineage>
        <taxon>unclassified sequences</taxon>
        <taxon>metagenomes</taxon>
        <taxon>ecological metagenomes</taxon>
    </lineage>
</organism>
<comment type="cofactor">
    <cofactor evidence="1">
        <name>Mg(2+)</name>
        <dbReference type="ChEBI" id="CHEBI:18420"/>
    </cofactor>
</comment>
<dbReference type="GO" id="GO:0000287">
    <property type="term" value="F:magnesium ion binding"/>
    <property type="evidence" value="ECO:0007669"/>
    <property type="project" value="TreeGrafter"/>
</dbReference>
<dbReference type="PANTHER" id="PTHR32308:SF10">
    <property type="entry name" value="CITRATE LYASE SUBUNIT BETA"/>
    <property type="match status" value="1"/>
</dbReference>
<dbReference type="EMBL" id="CAEZYR010000033">
    <property type="protein sequence ID" value="CAB4740588.1"/>
    <property type="molecule type" value="Genomic_DNA"/>
</dbReference>
<dbReference type="Pfam" id="PF03328">
    <property type="entry name" value="HpcH_HpaI"/>
    <property type="match status" value="1"/>
</dbReference>
<evidence type="ECO:0000313" key="5">
    <source>
        <dbReference type="EMBL" id="CAB4740588.1"/>
    </source>
</evidence>
<dbReference type="AlphaFoldDB" id="A0A6J6T0T7"/>
<dbReference type="PIRSF" id="PIRSF015582">
    <property type="entry name" value="Cit_lyase_B"/>
    <property type="match status" value="1"/>
</dbReference>
<accession>A0A6J6T0T7</accession>
<protein>
    <submittedName>
        <fullName evidence="5">Unannotated protein</fullName>
    </submittedName>
</protein>
<gene>
    <name evidence="5" type="ORF">UFOPK2754_01136</name>
    <name evidence="6" type="ORF">UFOPK3967_02937</name>
</gene>
<name>A0A6J6T0T7_9ZZZZ</name>
<evidence type="ECO:0000256" key="1">
    <source>
        <dbReference type="ARBA" id="ARBA00001946"/>
    </source>
</evidence>
<keyword evidence="2" id="KW-0479">Metal-binding</keyword>
<dbReference type="EMBL" id="CAFBOS010000273">
    <property type="protein sequence ID" value="CAB5024049.1"/>
    <property type="molecule type" value="Genomic_DNA"/>
</dbReference>
<dbReference type="SUPFAM" id="SSF51621">
    <property type="entry name" value="Phosphoenolpyruvate/pyruvate domain"/>
    <property type="match status" value="1"/>
</dbReference>
<dbReference type="InterPro" id="IPR005000">
    <property type="entry name" value="Aldolase/citrate-lyase_domain"/>
</dbReference>
<reference evidence="5" key="1">
    <citation type="submission" date="2020-05" db="EMBL/GenBank/DDBJ databases">
        <authorList>
            <person name="Chiriac C."/>
            <person name="Salcher M."/>
            <person name="Ghai R."/>
            <person name="Kavagutti S V."/>
        </authorList>
    </citation>
    <scope>NUCLEOTIDE SEQUENCE</scope>
</reference>
<dbReference type="InterPro" id="IPR040442">
    <property type="entry name" value="Pyrv_kinase-like_dom_sf"/>
</dbReference>
<evidence type="ECO:0000256" key="3">
    <source>
        <dbReference type="ARBA" id="ARBA00022842"/>
    </source>
</evidence>
<dbReference type="GO" id="GO:0003824">
    <property type="term" value="F:catalytic activity"/>
    <property type="evidence" value="ECO:0007669"/>
    <property type="project" value="InterPro"/>
</dbReference>
<proteinExistence type="predicted"/>
<dbReference type="PANTHER" id="PTHR32308">
    <property type="entry name" value="LYASE BETA SUBUNIT, PUTATIVE (AFU_ORTHOLOGUE AFUA_4G13030)-RELATED"/>
    <property type="match status" value="1"/>
</dbReference>
<dbReference type="Gene3D" id="3.20.20.60">
    <property type="entry name" value="Phosphoenolpyruvate-binding domains"/>
    <property type="match status" value="1"/>
</dbReference>
<dbReference type="InterPro" id="IPR011206">
    <property type="entry name" value="Citrate_lyase_beta/mcl1/mcl2"/>
</dbReference>
<evidence type="ECO:0000313" key="6">
    <source>
        <dbReference type="EMBL" id="CAB5024049.1"/>
    </source>
</evidence>
<evidence type="ECO:0000259" key="4">
    <source>
        <dbReference type="Pfam" id="PF03328"/>
    </source>
</evidence>
<keyword evidence="3" id="KW-0460">Magnesium</keyword>
<evidence type="ECO:0000256" key="2">
    <source>
        <dbReference type="ARBA" id="ARBA00022723"/>
    </source>
</evidence>
<feature type="domain" description="HpcH/HpaI aldolase/citrate lyase" evidence="4">
    <location>
        <begin position="11"/>
        <end position="223"/>
    </location>
</feature>
<dbReference type="InterPro" id="IPR015813">
    <property type="entry name" value="Pyrv/PenolPyrv_kinase-like_dom"/>
</dbReference>
<dbReference type="GO" id="GO:0006107">
    <property type="term" value="P:oxaloacetate metabolic process"/>
    <property type="evidence" value="ECO:0007669"/>
    <property type="project" value="TreeGrafter"/>
</dbReference>